<dbReference type="InterPro" id="IPR043128">
    <property type="entry name" value="Rev_trsase/Diguanyl_cyclase"/>
</dbReference>
<dbReference type="InterPro" id="IPR000160">
    <property type="entry name" value="GGDEF_dom"/>
</dbReference>
<dbReference type="PANTHER" id="PTHR44757:SF2">
    <property type="entry name" value="BIOFILM ARCHITECTURE MAINTENANCE PROTEIN MBAA"/>
    <property type="match status" value="1"/>
</dbReference>
<dbReference type="Pfam" id="PF00990">
    <property type="entry name" value="GGDEF"/>
    <property type="match status" value="1"/>
</dbReference>
<feature type="domain" description="PAC" evidence="2">
    <location>
        <begin position="238"/>
        <end position="290"/>
    </location>
</feature>
<dbReference type="InterPro" id="IPR001610">
    <property type="entry name" value="PAC"/>
</dbReference>
<dbReference type="SUPFAM" id="SSF55785">
    <property type="entry name" value="PYP-like sensor domain (PAS domain)"/>
    <property type="match status" value="2"/>
</dbReference>
<dbReference type="CDD" id="cd01949">
    <property type="entry name" value="GGDEF"/>
    <property type="match status" value="1"/>
</dbReference>
<dbReference type="Gene3D" id="3.30.70.270">
    <property type="match status" value="1"/>
</dbReference>
<name>A0A516SBT2_9NEIS</name>
<evidence type="ECO:0000259" key="4">
    <source>
        <dbReference type="PROSITE" id="PS50887"/>
    </source>
</evidence>
<dbReference type="SMART" id="SM00052">
    <property type="entry name" value="EAL"/>
    <property type="match status" value="1"/>
</dbReference>
<dbReference type="SMART" id="SM00086">
    <property type="entry name" value="PAC"/>
    <property type="match status" value="2"/>
</dbReference>
<dbReference type="Gene3D" id="3.30.450.20">
    <property type="entry name" value="PAS domain"/>
    <property type="match status" value="2"/>
</dbReference>
<evidence type="ECO:0000259" key="1">
    <source>
        <dbReference type="PROSITE" id="PS50112"/>
    </source>
</evidence>
<dbReference type="SMART" id="SM00267">
    <property type="entry name" value="GGDEF"/>
    <property type="match status" value="1"/>
</dbReference>
<dbReference type="PROSITE" id="PS50883">
    <property type="entry name" value="EAL"/>
    <property type="match status" value="1"/>
</dbReference>
<dbReference type="AlphaFoldDB" id="A0A516SBT2"/>
<dbReference type="SUPFAM" id="SSF55073">
    <property type="entry name" value="Nucleotide cyclase"/>
    <property type="match status" value="1"/>
</dbReference>
<dbReference type="PROSITE" id="PS50113">
    <property type="entry name" value="PAC"/>
    <property type="match status" value="1"/>
</dbReference>
<dbReference type="Gene3D" id="3.20.20.450">
    <property type="entry name" value="EAL domain"/>
    <property type="match status" value="1"/>
</dbReference>
<dbReference type="Proteomes" id="UP000317550">
    <property type="component" value="Chromosome"/>
</dbReference>
<dbReference type="InterPro" id="IPR000014">
    <property type="entry name" value="PAS"/>
</dbReference>
<dbReference type="InterPro" id="IPR052155">
    <property type="entry name" value="Biofilm_reg_signaling"/>
</dbReference>
<evidence type="ECO:0000313" key="5">
    <source>
        <dbReference type="EMBL" id="QDQ25606.1"/>
    </source>
</evidence>
<dbReference type="InterPro" id="IPR029787">
    <property type="entry name" value="Nucleotide_cyclase"/>
</dbReference>
<dbReference type="InterPro" id="IPR035965">
    <property type="entry name" value="PAS-like_dom_sf"/>
</dbReference>
<proteinExistence type="predicted"/>
<feature type="domain" description="EAL" evidence="3">
    <location>
        <begin position="464"/>
        <end position="717"/>
    </location>
</feature>
<dbReference type="PROSITE" id="PS50887">
    <property type="entry name" value="GGDEF"/>
    <property type="match status" value="1"/>
</dbReference>
<keyword evidence="6" id="KW-1185">Reference proteome</keyword>
<dbReference type="KEGG" id="cari:FNU76_04140"/>
<dbReference type="InterPro" id="IPR001633">
    <property type="entry name" value="EAL_dom"/>
</dbReference>
<dbReference type="CDD" id="cd00130">
    <property type="entry name" value="PAS"/>
    <property type="match status" value="1"/>
</dbReference>
<dbReference type="CDD" id="cd01948">
    <property type="entry name" value="EAL"/>
    <property type="match status" value="1"/>
</dbReference>
<dbReference type="InterPro" id="IPR000700">
    <property type="entry name" value="PAS-assoc_C"/>
</dbReference>
<dbReference type="NCBIfam" id="TIGR00229">
    <property type="entry name" value="sensory_box"/>
    <property type="match status" value="2"/>
</dbReference>
<dbReference type="SUPFAM" id="SSF141868">
    <property type="entry name" value="EAL domain-like"/>
    <property type="match status" value="1"/>
</dbReference>
<dbReference type="FunFam" id="3.20.20.450:FF:000001">
    <property type="entry name" value="Cyclic di-GMP phosphodiesterase yahA"/>
    <property type="match status" value="1"/>
</dbReference>
<evidence type="ECO:0000259" key="2">
    <source>
        <dbReference type="PROSITE" id="PS50113"/>
    </source>
</evidence>
<feature type="domain" description="GGDEF" evidence="4">
    <location>
        <begin position="322"/>
        <end position="455"/>
    </location>
</feature>
<dbReference type="PROSITE" id="PS50112">
    <property type="entry name" value="PAS"/>
    <property type="match status" value="1"/>
</dbReference>
<protein>
    <submittedName>
        <fullName evidence="5">EAL domain-containing protein</fullName>
    </submittedName>
</protein>
<reference evidence="6" key="1">
    <citation type="submission" date="2019-07" db="EMBL/GenBank/DDBJ databases">
        <title>Chitinimonas sp. nov., isolated from Ny-Alesund, arctica soil.</title>
        <authorList>
            <person name="Xu Q."/>
            <person name="Peng F."/>
        </authorList>
    </citation>
    <scope>NUCLEOTIDE SEQUENCE [LARGE SCALE GENOMIC DNA]</scope>
    <source>
        <strain evidence="6">R3-44</strain>
    </source>
</reference>
<organism evidence="5 6">
    <name type="scientific">Chitinimonas arctica</name>
    <dbReference type="NCBI Taxonomy" id="2594795"/>
    <lineage>
        <taxon>Bacteria</taxon>
        <taxon>Pseudomonadati</taxon>
        <taxon>Pseudomonadota</taxon>
        <taxon>Betaproteobacteria</taxon>
        <taxon>Neisseriales</taxon>
        <taxon>Chitinibacteraceae</taxon>
        <taxon>Chitinimonas</taxon>
    </lineage>
</organism>
<dbReference type="NCBIfam" id="TIGR00254">
    <property type="entry name" value="GGDEF"/>
    <property type="match status" value="1"/>
</dbReference>
<dbReference type="InterPro" id="IPR035919">
    <property type="entry name" value="EAL_sf"/>
</dbReference>
<dbReference type="EMBL" id="CP041730">
    <property type="protein sequence ID" value="QDQ25606.1"/>
    <property type="molecule type" value="Genomic_DNA"/>
</dbReference>
<sequence length="721" mass="79733">MTASGWGDDCSLPRATPAAMNYTGSCTFRDLASMSDNCPPMAEWPYANILLNRFGDALLAFDKQLVCRFANTAALDMLGGQIADTQGQHAAIIYPADQTDRLQLALAAALGGQVTHARAWRDLPTRGRRYLDSRIEPCLNDEGHIVGALHSARDITEMAQTEEHARLAVLMFEHSTEGLMVLGADQRIRLVNPAFSALTGFAAEDVRGELPQHLMPSGQGMANPYPDIWHTLEYDPAWQGEVTYRRRDGRLLPTWQSVVRVRDANGHIEHYLAMFTDLTELQRFEQQMERLVYYDVLTGLPNRALLADRISQSSSRAERMGNGMAVLFIDLDRFKAINDTLGHQDGDQVLRNVAYRLAELVGTEITVSRYGADQFVLLYPELSSPAQAAALADRLLTALAEPHHIGGQPLTVTASLGIAIYPDDGKQRETLIQHAETAMQAAKKAGRQAFRFFTQDMNQRSAEFLLLDNHLRKAVATGQFLLYYQPQIDIRSRAVIGMEALMRWRHPELGLVPPNRFIPAAEESGLIVPMGAWALKEACMQNKIWQQAGLLYAPIAVNVSARQFAENLEAVTLDALRAADLAPEYLELEVTESTLMDDVGAAIQTLNTVKRMGVRLAIDDFGTGYSSLSYLKRFPLDKLKVDRSFVIDILTDPDDAAIAGAVVSLAKNLRLKVIAEGVETAEQLSFLDQLGCDEMQGFLVAPPLPADQVPDFLARWQAGDI</sequence>
<dbReference type="Pfam" id="PF00563">
    <property type="entry name" value="EAL"/>
    <property type="match status" value="1"/>
</dbReference>
<evidence type="ECO:0000313" key="6">
    <source>
        <dbReference type="Proteomes" id="UP000317550"/>
    </source>
</evidence>
<feature type="domain" description="PAS" evidence="1">
    <location>
        <begin position="171"/>
        <end position="209"/>
    </location>
</feature>
<gene>
    <name evidence="5" type="ORF">FNU76_04140</name>
</gene>
<evidence type="ECO:0000259" key="3">
    <source>
        <dbReference type="PROSITE" id="PS50883"/>
    </source>
</evidence>
<dbReference type="OrthoDB" id="23692at2"/>
<accession>A0A516SBT2</accession>
<dbReference type="InterPro" id="IPR013656">
    <property type="entry name" value="PAS_4"/>
</dbReference>
<dbReference type="PANTHER" id="PTHR44757">
    <property type="entry name" value="DIGUANYLATE CYCLASE DGCP"/>
    <property type="match status" value="1"/>
</dbReference>
<dbReference type="Pfam" id="PF08448">
    <property type="entry name" value="PAS_4"/>
    <property type="match status" value="2"/>
</dbReference>
<dbReference type="SMART" id="SM00091">
    <property type="entry name" value="PAS"/>
    <property type="match status" value="2"/>
</dbReference>